<gene>
    <name evidence="1" type="ORF">ACFPLB_01810</name>
</gene>
<evidence type="ECO:0000313" key="1">
    <source>
        <dbReference type="EMBL" id="MFC5384694.1"/>
    </source>
</evidence>
<evidence type="ECO:0000313" key="2">
    <source>
        <dbReference type="Proteomes" id="UP001596016"/>
    </source>
</evidence>
<organism evidence="1 2">
    <name type="scientific">Aquamicrobium segne</name>
    <dbReference type="NCBI Taxonomy" id="469547"/>
    <lineage>
        <taxon>Bacteria</taxon>
        <taxon>Pseudomonadati</taxon>
        <taxon>Pseudomonadota</taxon>
        <taxon>Alphaproteobacteria</taxon>
        <taxon>Hyphomicrobiales</taxon>
        <taxon>Phyllobacteriaceae</taxon>
        <taxon>Aquamicrobium</taxon>
    </lineage>
</organism>
<proteinExistence type="predicted"/>
<keyword evidence="2" id="KW-1185">Reference proteome</keyword>
<reference evidence="2" key="1">
    <citation type="journal article" date="2019" name="Int. J. Syst. Evol. Microbiol.">
        <title>The Global Catalogue of Microorganisms (GCM) 10K type strain sequencing project: providing services to taxonomists for standard genome sequencing and annotation.</title>
        <authorList>
            <consortium name="The Broad Institute Genomics Platform"/>
            <consortium name="The Broad Institute Genome Sequencing Center for Infectious Disease"/>
            <person name="Wu L."/>
            <person name="Ma J."/>
        </authorList>
    </citation>
    <scope>NUCLEOTIDE SEQUENCE [LARGE SCALE GENOMIC DNA]</scope>
    <source>
        <strain evidence="2">CGMCC 4.1415</strain>
    </source>
</reference>
<evidence type="ECO:0008006" key="3">
    <source>
        <dbReference type="Google" id="ProtNLM"/>
    </source>
</evidence>
<accession>A0ABW0GU20</accession>
<protein>
    <recommendedName>
        <fullName evidence="3">Helicase</fullName>
    </recommendedName>
</protein>
<dbReference type="RefSeq" id="WP_378227540.1">
    <property type="nucleotide sequence ID" value="NZ_JBHSLL010000008.1"/>
</dbReference>
<sequence length="61" mass="6881">MSHNLELAQKHAWNLARTLMTPVILFRTDSEYGVLPADELDDADVVALYEYDPHSGARSVH</sequence>
<dbReference type="Proteomes" id="UP001596016">
    <property type="component" value="Unassembled WGS sequence"/>
</dbReference>
<name>A0ABW0GU20_9HYPH</name>
<dbReference type="EMBL" id="JBHSLL010000008">
    <property type="protein sequence ID" value="MFC5384694.1"/>
    <property type="molecule type" value="Genomic_DNA"/>
</dbReference>
<comment type="caution">
    <text evidence="1">The sequence shown here is derived from an EMBL/GenBank/DDBJ whole genome shotgun (WGS) entry which is preliminary data.</text>
</comment>